<dbReference type="EMBL" id="GL450732">
    <property type="protein sequence ID" value="EFN80579.1"/>
    <property type="molecule type" value="Genomic_DNA"/>
</dbReference>
<accession>E2BUM6</accession>
<dbReference type="AlphaFoldDB" id="E2BUM6"/>
<dbReference type="InParanoid" id="E2BUM6"/>
<keyword evidence="2" id="KW-1185">Reference proteome</keyword>
<evidence type="ECO:0000313" key="2">
    <source>
        <dbReference type="Proteomes" id="UP000008237"/>
    </source>
</evidence>
<organism evidence="2">
    <name type="scientific">Harpegnathos saltator</name>
    <name type="common">Jerdon's jumping ant</name>
    <dbReference type="NCBI Taxonomy" id="610380"/>
    <lineage>
        <taxon>Eukaryota</taxon>
        <taxon>Metazoa</taxon>
        <taxon>Ecdysozoa</taxon>
        <taxon>Arthropoda</taxon>
        <taxon>Hexapoda</taxon>
        <taxon>Insecta</taxon>
        <taxon>Pterygota</taxon>
        <taxon>Neoptera</taxon>
        <taxon>Endopterygota</taxon>
        <taxon>Hymenoptera</taxon>
        <taxon>Apocrita</taxon>
        <taxon>Aculeata</taxon>
        <taxon>Formicoidea</taxon>
        <taxon>Formicidae</taxon>
        <taxon>Ponerinae</taxon>
        <taxon>Ponerini</taxon>
        <taxon>Harpegnathos</taxon>
    </lineage>
</organism>
<name>E2BUM6_HARSA</name>
<evidence type="ECO:0000313" key="1">
    <source>
        <dbReference type="EMBL" id="EFN80579.1"/>
    </source>
</evidence>
<protein>
    <submittedName>
        <fullName evidence="1">Uncharacterized protein</fullName>
    </submittedName>
</protein>
<gene>
    <name evidence="1" type="ORF">EAI_05756</name>
</gene>
<proteinExistence type="predicted"/>
<reference evidence="1 2" key="1">
    <citation type="journal article" date="2010" name="Science">
        <title>Genomic comparison of the ants Camponotus floridanus and Harpegnathos saltator.</title>
        <authorList>
            <person name="Bonasio R."/>
            <person name="Zhang G."/>
            <person name="Ye C."/>
            <person name="Mutti N.S."/>
            <person name="Fang X."/>
            <person name="Qin N."/>
            <person name="Donahue G."/>
            <person name="Yang P."/>
            <person name="Li Q."/>
            <person name="Li C."/>
            <person name="Zhang P."/>
            <person name="Huang Z."/>
            <person name="Berger S.L."/>
            <person name="Reinberg D."/>
            <person name="Wang J."/>
            <person name="Liebig J."/>
        </authorList>
    </citation>
    <scope>NUCLEOTIDE SEQUENCE [LARGE SCALE GENOMIC DNA]</scope>
    <source>
        <strain evidence="1 2">R22 G/1</strain>
    </source>
</reference>
<dbReference type="OrthoDB" id="7678765at2759"/>
<sequence length="68" mass="7644">MSKVCCIVNCESKCPNLGPNKRMLFEFPKVSTPLEGALPTQENEAIEYTIEALKRNFEAPEHSSETIE</sequence>
<dbReference type="Proteomes" id="UP000008237">
    <property type="component" value="Unassembled WGS sequence"/>
</dbReference>